<dbReference type="InterPro" id="IPR009921">
    <property type="entry name" value="YehS-like"/>
</dbReference>
<dbReference type="RefSeq" id="WP_275468613.1">
    <property type="nucleotide sequence ID" value="NZ_CP110232.1"/>
</dbReference>
<dbReference type="PANTHER" id="PTHR37805">
    <property type="entry name" value="CYTOPLASMIC PROTEIN-RELATED"/>
    <property type="match status" value="1"/>
</dbReference>
<organism evidence="1 2">
    <name type="scientific">Vagococcus intermedius</name>
    <dbReference type="NCBI Taxonomy" id="2991418"/>
    <lineage>
        <taxon>Bacteria</taxon>
        <taxon>Bacillati</taxon>
        <taxon>Bacillota</taxon>
        <taxon>Bacilli</taxon>
        <taxon>Lactobacillales</taxon>
        <taxon>Enterococcaceae</taxon>
        <taxon>Vagococcus</taxon>
    </lineage>
</organism>
<evidence type="ECO:0000313" key="2">
    <source>
        <dbReference type="Proteomes" id="UP001179647"/>
    </source>
</evidence>
<protein>
    <submittedName>
        <fullName evidence="1">DUF1456 family protein</fullName>
    </submittedName>
</protein>
<reference evidence="1" key="1">
    <citation type="submission" date="2022-10" db="EMBL/GenBank/DDBJ databases">
        <title>Vagococcus sp. isolated from poultry meat.</title>
        <authorList>
            <person name="Johansson P."/>
            <person name="Bjorkroth J."/>
        </authorList>
    </citation>
    <scope>NUCLEOTIDE SEQUENCE</scope>
    <source>
        <strain evidence="1">STAA11</strain>
    </source>
</reference>
<dbReference type="EMBL" id="CP110232">
    <property type="protein sequence ID" value="WEG72810.1"/>
    <property type="molecule type" value="Genomic_DNA"/>
</dbReference>
<keyword evidence="2" id="KW-1185">Reference proteome</keyword>
<dbReference type="AlphaFoldDB" id="A0AAF0I6Q2"/>
<dbReference type="PANTHER" id="PTHR37805:SF1">
    <property type="entry name" value="CYTOPLASMIC PROTEIN"/>
    <property type="match status" value="1"/>
</dbReference>
<proteinExistence type="predicted"/>
<sequence length="171" mass="19721">MNNNDKLVRLRYAFDMKEQDMVDIFDLGGVEITKEEVREMLTRIKSPEIDEFDENQYELTCNNKALEMFYNGFITYKRGKKPLKPGEVEKAPKLIMSNQNGNNVMMKKLKIALALTSDDMLAILEKAGVRISNSELSAILRKEGHRNYQMCGDKFARNFLKGLTVINRSED</sequence>
<dbReference type="KEGG" id="vie:OL234_07435"/>
<dbReference type="Pfam" id="PF07308">
    <property type="entry name" value="DUF1456"/>
    <property type="match status" value="2"/>
</dbReference>
<dbReference type="Proteomes" id="UP001179647">
    <property type="component" value="Chromosome"/>
</dbReference>
<gene>
    <name evidence="1" type="ORF">OL234_07435</name>
</gene>
<name>A0AAF0I6Q2_9ENTE</name>
<evidence type="ECO:0000313" key="1">
    <source>
        <dbReference type="EMBL" id="WEG72810.1"/>
    </source>
</evidence>
<accession>A0AAF0I6Q2</accession>